<dbReference type="AlphaFoldDB" id="Q8VJP9"/>
<sequence>MPITSVSGGIAVTHVLVLLLALLIGVVAGLRSLTAPAVVSWAAFLGWINLHGTWASWMGNFVTVVIVSVLAVAELVNDKRPKTPPRTVTPVFAVRIILGAFAGAVIGTAWGYRWGGLGAGVIGAVLGTMGGYQARTRLVAARGGHDLPIALLEDSVAVLGGFAIVAAAAAL</sequence>
<dbReference type="HOGENOM" id="CLU_125942_0_0_11"/>
<dbReference type="Pfam" id="PF05433">
    <property type="entry name" value="Rick_17kDa_Anti"/>
    <property type="match status" value="1"/>
</dbReference>
<name>Q8VJP9_MYCTO</name>
<dbReference type="InterPro" id="IPR008816">
    <property type="entry name" value="Gly_zipper_2TM_dom"/>
</dbReference>
<organism evidence="3 4">
    <name type="scientific">Mycobacterium tuberculosis (strain CDC 1551 / Oshkosh)</name>
    <dbReference type="NCBI Taxonomy" id="83331"/>
    <lineage>
        <taxon>Bacteria</taxon>
        <taxon>Bacillati</taxon>
        <taxon>Actinomycetota</taxon>
        <taxon>Actinomycetes</taxon>
        <taxon>Mycobacteriales</taxon>
        <taxon>Mycobacteriaceae</taxon>
        <taxon>Mycobacterium</taxon>
        <taxon>Mycobacterium tuberculosis complex</taxon>
    </lineage>
</organism>
<dbReference type="KEGG" id="mtc:MT2180"/>
<dbReference type="GO" id="GO:0019867">
    <property type="term" value="C:outer membrane"/>
    <property type="evidence" value="ECO:0007669"/>
    <property type="project" value="InterPro"/>
</dbReference>
<feature type="transmembrane region" description="Helical" evidence="1">
    <location>
        <begin position="56"/>
        <end position="76"/>
    </location>
</feature>
<feature type="transmembrane region" description="Helical" evidence="1">
    <location>
        <begin position="88"/>
        <end position="110"/>
    </location>
</feature>
<dbReference type="Proteomes" id="UP000001020">
    <property type="component" value="Chromosome"/>
</dbReference>
<dbReference type="EMBL" id="AE000516">
    <property type="protein sequence ID" value="AAK46463.1"/>
    <property type="molecule type" value="Genomic_DNA"/>
</dbReference>
<keyword evidence="1" id="KW-1133">Transmembrane helix</keyword>
<feature type="transmembrane region" description="Helical" evidence="1">
    <location>
        <begin position="116"/>
        <end position="135"/>
    </location>
</feature>
<protein>
    <recommendedName>
        <fullName evidence="2">Glycine zipper 2TM domain-containing protein</fullName>
    </recommendedName>
</protein>
<evidence type="ECO:0000313" key="3">
    <source>
        <dbReference type="EMBL" id="AAK46463.1"/>
    </source>
</evidence>
<reference evidence="3 4" key="1">
    <citation type="journal article" date="2002" name="J. Bacteriol.">
        <title>Whole-genome comparison of Mycobacterium tuberculosis clinical and laboratory strains.</title>
        <authorList>
            <person name="Fleischmann R.D."/>
            <person name="Alland D."/>
            <person name="Eisen J.A."/>
            <person name="Carpenter L."/>
            <person name="White O."/>
            <person name="Peterson J."/>
            <person name="DeBoy R."/>
            <person name="Dodson R."/>
            <person name="Gwinn M."/>
            <person name="Haft D."/>
            <person name="Hickey E."/>
            <person name="Kolonay J.F."/>
            <person name="Nelson W.C."/>
            <person name="Umayam L.A."/>
            <person name="Ermolaeva M."/>
            <person name="Salzberg S.L."/>
            <person name="Delcher A."/>
            <person name="Utterback T."/>
            <person name="Weidman J."/>
            <person name="Khouri H."/>
            <person name="Gill J."/>
            <person name="Mikula A."/>
            <person name="Bishai W."/>
            <person name="Jacobs Jr W.R.Jr."/>
            <person name="Venter J.C."/>
            <person name="Fraser C.M."/>
        </authorList>
    </citation>
    <scope>NUCLEOTIDE SEQUENCE [LARGE SCALE GENOMIC DNA]</scope>
    <source>
        <strain evidence="4">CDC 1551 / Oshkosh</strain>
    </source>
</reference>
<evidence type="ECO:0000313" key="4">
    <source>
        <dbReference type="Proteomes" id="UP000001020"/>
    </source>
</evidence>
<keyword evidence="1" id="KW-0812">Transmembrane</keyword>
<feature type="transmembrane region" description="Helical" evidence="1">
    <location>
        <begin position="6"/>
        <end position="26"/>
    </location>
</feature>
<keyword evidence="4" id="KW-1185">Reference proteome</keyword>
<gene>
    <name evidence="3" type="ordered locus">MT2180</name>
</gene>
<evidence type="ECO:0000256" key="1">
    <source>
        <dbReference type="SAM" id="Phobius"/>
    </source>
</evidence>
<evidence type="ECO:0000259" key="2">
    <source>
        <dbReference type="Pfam" id="PF05433"/>
    </source>
</evidence>
<feature type="domain" description="Glycine zipper 2TM" evidence="2">
    <location>
        <begin position="97"/>
        <end position="134"/>
    </location>
</feature>
<feature type="transmembrane region" description="Helical" evidence="1">
    <location>
        <begin position="147"/>
        <end position="170"/>
    </location>
</feature>
<proteinExistence type="predicted"/>
<accession>Q8VJP9</accession>
<keyword evidence="1" id="KW-0472">Membrane</keyword>